<feature type="domain" description="Tyr recombinase" evidence="5">
    <location>
        <begin position="172"/>
        <end position="362"/>
    </location>
</feature>
<dbReference type="Pfam" id="PF00589">
    <property type="entry name" value="Phage_integrase"/>
    <property type="match status" value="1"/>
</dbReference>
<keyword evidence="3" id="KW-0233">DNA recombination</keyword>
<accession>A0A1X2F801</accession>
<protein>
    <recommendedName>
        <fullName evidence="9">Integrase</fullName>
    </recommendedName>
</protein>
<dbReference type="PROSITE" id="PS51900">
    <property type="entry name" value="CB"/>
    <property type="match status" value="1"/>
</dbReference>
<dbReference type="InterPro" id="IPR050090">
    <property type="entry name" value="Tyrosine_recombinase_XerCD"/>
</dbReference>
<dbReference type="InterPro" id="IPR011010">
    <property type="entry name" value="DNA_brk_join_enz"/>
</dbReference>
<dbReference type="CDD" id="cd01189">
    <property type="entry name" value="INT_ICEBs1_C_like"/>
    <property type="match status" value="1"/>
</dbReference>
<name>A0A1X2F801_9MYCO</name>
<dbReference type="GO" id="GO:0006310">
    <property type="term" value="P:DNA recombination"/>
    <property type="evidence" value="ECO:0007669"/>
    <property type="project" value="UniProtKB-KW"/>
</dbReference>
<evidence type="ECO:0008006" key="9">
    <source>
        <dbReference type="Google" id="ProtNLM"/>
    </source>
</evidence>
<dbReference type="GO" id="GO:0003677">
    <property type="term" value="F:DNA binding"/>
    <property type="evidence" value="ECO:0007669"/>
    <property type="project" value="UniProtKB-UniRule"/>
</dbReference>
<evidence type="ECO:0000259" key="6">
    <source>
        <dbReference type="PROSITE" id="PS51900"/>
    </source>
</evidence>
<keyword evidence="2 4" id="KW-0238">DNA-binding</keyword>
<organism evidence="7 8">
    <name type="scientific">Mycolicibacterium wolinskyi</name>
    <dbReference type="NCBI Taxonomy" id="59750"/>
    <lineage>
        <taxon>Bacteria</taxon>
        <taxon>Bacillati</taxon>
        <taxon>Actinomycetota</taxon>
        <taxon>Actinomycetes</taxon>
        <taxon>Mycobacteriales</taxon>
        <taxon>Mycobacteriaceae</taxon>
        <taxon>Mycolicibacterium</taxon>
    </lineage>
</organism>
<dbReference type="PANTHER" id="PTHR30349">
    <property type="entry name" value="PHAGE INTEGRASE-RELATED"/>
    <property type="match status" value="1"/>
</dbReference>
<evidence type="ECO:0000256" key="1">
    <source>
        <dbReference type="ARBA" id="ARBA00022908"/>
    </source>
</evidence>
<comment type="caution">
    <text evidence="7">The sequence shown here is derived from an EMBL/GenBank/DDBJ whole genome shotgun (WGS) entry which is preliminary data.</text>
</comment>
<evidence type="ECO:0000259" key="5">
    <source>
        <dbReference type="PROSITE" id="PS51898"/>
    </source>
</evidence>
<evidence type="ECO:0000256" key="4">
    <source>
        <dbReference type="PROSITE-ProRule" id="PRU01248"/>
    </source>
</evidence>
<keyword evidence="1" id="KW-0229">DNA integration</keyword>
<dbReference type="InterPro" id="IPR002104">
    <property type="entry name" value="Integrase_catalytic"/>
</dbReference>
<evidence type="ECO:0000313" key="8">
    <source>
        <dbReference type="Proteomes" id="UP000193964"/>
    </source>
</evidence>
<dbReference type="SUPFAM" id="SSF56349">
    <property type="entry name" value="DNA breaking-rejoining enzymes"/>
    <property type="match status" value="1"/>
</dbReference>
<evidence type="ECO:0000256" key="2">
    <source>
        <dbReference type="ARBA" id="ARBA00023125"/>
    </source>
</evidence>
<evidence type="ECO:0000313" key="7">
    <source>
        <dbReference type="EMBL" id="ORX14570.1"/>
    </source>
</evidence>
<dbReference type="PANTHER" id="PTHR30349:SF91">
    <property type="entry name" value="INTA PROTEIN"/>
    <property type="match status" value="1"/>
</dbReference>
<proteinExistence type="predicted"/>
<evidence type="ECO:0000256" key="3">
    <source>
        <dbReference type="ARBA" id="ARBA00023172"/>
    </source>
</evidence>
<dbReference type="EMBL" id="LQQA01000015">
    <property type="protein sequence ID" value="ORX14570.1"/>
    <property type="molecule type" value="Genomic_DNA"/>
</dbReference>
<reference evidence="7 8" key="1">
    <citation type="submission" date="2016-01" db="EMBL/GenBank/DDBJ databases">
        <title>The new phylogeny of the genus Mycobacterium.</title>
        <authorList>
            <person name="Tarcisio F."/>
            <person name="Conor M."/>
            <person name="Antonella G."/>
            <person name="Elisabetta G."/>
            <person name="Giulia F.S."/>
            <person name="Sara T."/>
            <person name="Anna F."/>
            <person name="Clotilde B."/>
            <person name="Roberto B."/>
            <person name="Veronica D.S."/>
            <person name="Fabio R."/>
            <person name="Monica P."/>
            <person name="Olivier J."/>
            <person name="Enrico T."/>
            <person name="Nicola S."/>
        </authorList>
    </citation>
    <scope>NUCLEOTIDE SEQUENCE [LARGE SCALE GENOMIC DNA]</scope>
    <source>
        <strain evidence="7 8">ATCC 700010</strain>
    </source>
</reference>
<dbReference type="InterPro" id="IPR010998">
    <property type="entry name" value="Integrase_recombinase_N"/>
</dbReference>
<dbReference type="InterPro" id="IPR004107">
    <property type="entry name" value="Integrase_SAM-like_N"/>
</dbReference>
<dbReference type="Pfam" id="PF14659">
    <property type="entry name" value="Phage_int_SAM_3"/>
    <property type="match status" value="1"/>
</dbReference>
<dbReference type="InterPro" id="IPR013762">
    <property type="entry name" value="Integrase-like_cat_sf"/>
</dbReference>
<gene>
    <name evidence="7" type="ORF">AWC31_25635</name>
</gene>
<dbReference type="GO" id="GO:0015074">
    <property type="term" value="P:DNA integration"/>
    <property type="evidence" value="ECO:0007669"/>
    <property type="project" value="UniProtKB-KW"/>
</dbReference>
<dbReference type="Gene3D" id="1.10.150.130">
    <property type="match status" value="1"/>
</dbReference>
<feature type="domain" description="Core-binding (CB)" evidence="6">
    <location>
        <begin position="68"/>
        <end position="151"/>
    </location>
</feature>
<dbReference type="Proteomes" id="UP000193964">
    <property type="component" value="Unassembled WGS sequence"/>
</dbReference>
<dbReference type="AlphaFoldDB" id="A0A1X2F801"/>
<dbReference type="Gene3D" id="1.10.443.10">
    <property type="entry name" value="Intergrase catalytic core"/>
    <property type="match status" value="1"/>
</dbReference>
<sequence length="459" mass="51666">MTGRRPTGEGTIYRRKDGRWEGAAYLPTASGGRRRIRVYGKTRSEAHTRLNEYLATSQRGVPVPERSWTIAAYLDYWMREVAPLTLRPRTIELYESVIRNHLKPRLGMKPLLRLSVAELQMILNRQLADGHSVRTVRATRTVLSAALTRAMREELVTRNVARLVELPAWEKKDRTPWTAAEASRFLAQARNDALFPAYLLLMILGLRRGEMLGLRWSDVDWDRNEIHIRQQLQQIGGQLQVGPVKTSAGKRDLPLLPILRTVLARHQARQNTAANTWNLVVTTTAGSPLWPRNFVRAFHALRERAGLRRIRVHDLRHMTATLLKDLGAPARDAQLILGHAHISTTQQIYQHANTATQQTALDRLGQALLVTSDDSGRSRQIQPSIAESVVTSTSIISGGPGGARTLDTLLKRRKMLGDRHSLTSVITQLRARTNTHLLGYVAVTNSRQPERVDVGPLHN</sequence>
<dbReference type="PROSITE" id="PS51898">
    <property type="entry name" value="TYR_RECOMBINASE"/>
    <property type="match status" value="1"/>
</dbReference>
<dbReference type="RefSeq" id="WP_085145011.1">
    <property type="nucleotide sequence ID" value="NZ_JACKUA010000026.1"/>
</dbReference>
<dbReference type="InterPro" id="IPR044068">
    <property type="entry name" value="CB"/>
</dbReference>